<accession>A0A423VXW3</accession>
<evidence type="ECO:0000313" key="6">
    <source>
        <dbReference type="Proteomes" id="UP000284375"/>
    </source>
</evidence>
<feature type="compositionally biased region" description="Acidic residues" evidence="3">
    <location>
        <begin position="122"/>
        <end position="131"/>
    </location>
</feature>
<dbReference type="PANTHER" id="PTHR35273:SF2">
    <property type="entry name" value="ALPHA-GALACTOSIDASE"/>
    <property type="match status" value="1"/>
</dbReference>
<dbReference type="EC" id="3.2.1.22" evidence="2"/>
<feature type="domain" description="Glycoside-hydrolase family GH114 TIM-barrel" evidence="4">
    <location>
        <begin position="505"/>
        <end position="643"/>
    </location>
</feature>
<dbReference type="InterPro" id="IPR013785">
    <property type="entry name" value="Aldolase_TIM"/>
</dbReference>
<dbReference type="GO" id="GO:0004557">
    <property type="term" value="F:alpha-galactosidase activity"/>
    <property type="evidence" value="ECO:0007669"/>
    <property type="project" value="UniProtKB-EC"/>
</dbReference>
<feature type="compositionally biased region" description="Basic and acidic residues" evidence="3">
    <location>
        <begin position="597"/>
        <end position="615"/>
    </location>
</feature>
<dbReference type="Gene3D" id="3.20.20.70">
    <property type="entry name" value="Aldolase class I"/>
    <property type="match status" value="2"/>
</dbReference>
<dbReference type="STRING" id="252740.A0A423VXW3"/>
<dbReference type="InterPro" id="IPR017853">
    <property type="entry name" value="GH"/>
</dbReference>
<evidence type="ECO:0000256" key="3">
    <source>
        <dbReference type="SAM" id="MobiDB-lite"/>
    </source>
</evidence>
<protein>
    <recommendedName>
        <fullName evidence="2">alpha-galactosidase</fullName>
        <ecNumber evidence="2">3.2.1.22</ecNumber>
    </recommendedName>
</protein>
<feature type="compositionally biased region" description="Acidic residues" evidence="3">
    <location>
        <begin position="62"/>
        <end position="82"/>
    </location>
</feature>
<proteinExistence type="predicted"/>
<reference evidence="5 6" key="1">
    <citation type="submission" date="2015-09" db="EMBL/GenBank/DDBJ databases">
        <title>Host preference determinants of Valsa canker pathogens revealed by comparative genomics.</title>
        <authorList>
            <person name="Yin Z."/>
            <person name="Huang L."/>
        </authorList>
    </citation>
    <scope>NUCLEOTIDE SEQUENCE [LARGE SCALE GENOMIC DNA]</scope>
    <source>
        <strain evidence="5 6">YSFL</strain>
    </source>
</reference>
<gene>
    <name evidence="5" type="ORF">VSDG_05196</name>
</gene>
<dbReference type="OrthoDB" id="2108802at2759"/>
<dbReference type="PANTHER" id="PTHR35273">
    <property type="entry name" value="ALPHA-1,4 POLYGALACTOSAMINIDASE, PUTATIVE (AFU_ORTHOLOGUE AFUA_3G07890)-RELATED"/>
    <property type="match status" value="1"/>
</dbReference>
<dbReference type="AlphaFoldDB" id="A0A423VXW3"/>
<dbReference type="Proteomes" id="UP000284375">
    <property type="component" value="Unassembled WGS sequence"/>
</dbReference>
<organism evidence="5 6">
    <name type="scientific">Cytospora chrysosperma</name>
    <name type="common">Cytospora canker fungus</name>
    <name type="synonym">Sphaeria chrysosperma</name>
    <dbReference type="NCBI Taxonomy" id="252740"/>
    <lineage>
        <taxon>Eukaryota</taxon>
        <taxon>Fungi</taxon>
        <taxon>Dikarya</taxon>
        <taxon>Ascomycota</taxon>
        <taxon>Pezizomycotina</taxon>
        <taxon>Sordariomycetes</taxon>
        <taxon>Sordariomycetidae</taxon>
        <taxon>Diaporthales</taxon>
        <taxon>Cytosporaceae</taxon>
        <taxon>Cytospora</taxon>
    </lineage>
</organism>
<evidence type="ECO:0000256" key="2">
    <source>
        <dbReference type="ARBA" id="ARBA00012755"/>
    </source>
</evidence>
<sequence length="647" mass="72374">MDPEPSDHELNPDSDHQLSLLAPARTMELTCGLVKPVKDTEMADIPAAVPADEQVGYNSGVESEEEMQDSDMDSVVDVGDNDEISHAATPSEQSEPVDELYEPGHEGIHHDPDDDQRSIFVDFDDDPDSDSETLSTGDESDTDTDVAAGALPLVYHDASPHVHSRGLYKLELALDHEEHRATELEKMMRYVEAALRAARSRQDELRAAITASRSRFFEACAAAGISDELWREYEAFCESLEPRFGSRGGWSVTCFEDHGGSYIWYDPDLILFVQSAEMPLGCCNFRCEASIVKSFFSQPDEYVVEFWPLANPEPRTEYDTTWGEQYPNLHYLATMAASNTAQGNRYVASELLTSLPDQHSSFSSGWLFEYHPEHARSGHPVKSRQWSYRSAHRINVLADQRQVEGVDNVDGSDMVRAEVADEQQLWQPPPGTTWNYVLHHPVNLSDPDLERSDVWIIDLFDNPASTVAELHRRGRRAIAYFSAGTCESWRPDAALFPTSDLGRGGFDGVDPDNVDAYDNDRGGGLGLTRADAADYVVWLAGEARARGLGCGLKNAGDIVPRVVDHVQWCVNEQAVQYGDEEQFVPFVRRGKPVFHVEYPKGEDPDSNKQNDAKEVKGKKRDKCMKGKQHGFSTIIKNVRLDQWIQTE</sequence>
<dbReference type="EMBL" id="LJZO01000022">
    <property type="protein sequence ID" value="ROV95878.1"/>
    <property type="molecule type" value="Genomic_DNA"/>
</dbReference>
<comment type="caution">
    <text evidence="5">The sequence shown here is derived from an EMBL/GenBank/DDBJ whole genome shotgun (WGS) entry which is preliminary data.</text>
</comment>
<evidence type="ECO:0000256" key="1">
    <source>
        <dbReference type="ARBA" id="ARBA00001255"/>
    </source>
</evidence>
<evidence type="ECO:0000313" key="5">
    <source>
        <dbReference type="EMBL" id="ROV95878.1"/>
    </source>
</evidence>
<feature type="region of interest" description="Disordered" evidence="3">
    <location>
        <begin position="597"/>
        <end position="623"/>
    </location>
</feature>
<dbReference type="SUPFAM" id="SSF51445">
    <property type="entry name" value="(Trans)glycosidases"/>
    <property type="match status" value="1"/>
</dbReference>
<feature type="region of interest" description="Disordered" evidence="3">
    <location>
        <begin position="44"/>
        <end position="144"/>
    </location>
</feature>
<feature type="domain" description="Glycoside-hydrolase family GH114 TIM-barrel" evidence="4">
    <location>
        <begin position="433"/>
        <end position="502"/>
    </location>
</feature>
<feature type="compositionally biased region" description="Basic and acidic residues" evidence="3">
    <location>
        <begin position="102"/>
        <end position="117"/>
    </location>
</feature>
<comment type="catalytic activity">
    <reaction evidence="1">
        <text>Hydrolysis of terminal, non-reducing alpha-D-galactose residues in alpha-D-galactosides, including galactose oligosaccharides, galactomannans and galactolipids.</text>
        <dbReference type="EC" id="3.2.1.22"/>
    </reaction>
</comment>
<keyword evidence="6" id="KW-1185">Reference proteome</keyword>
<dbReference type="Pfam" id="PF03537">
    <property type="entry name" value="Glyco_hydro_114"/>
    <property type="match status" value="2"/>
</dbReference>
<dbReference type="InterPro" id="IPR004352">
    <property type="entry name" value="GH114_TIM-barrel"/>
</dbReference>
<name>A0A423VXW3_CYTCH</name>
<evidence type="ECO:0000259" key="4">
    <source>
        <dbReference type="Pfam" id="PF03537"/>
    </source>
</evidence>